<sequence length="404" mass="43063">MSEPSFEDLLKQFDQTHPQSGAGGAAVGDKVRGVLVSIGEEFAFVDLGGKSEGRIEVSVLKDDEGNLKSAVGDTIETHVTGKDEDSGMLLLGSQHGHRYHGIEEVEGAYRQGLPVQGQVSAAVKGGVEVQVAGLRAFCPASQVDIRFIEDLSELVGQRLDFRITKFEGGRRPNLVLSRKVLLEEEQRQRAEETRAQLHEGAVLSGIVTSLKDYGAFVDIGGLEGMIHISQLAFGHVKHPSEILSVGQSVEVSVLRIEPPSGPKGREKIALSIRALARDPWQEAANSFPVGQRVSGRVSRLQPFGAFVELAPGIDGLVHISELGAGRRVNHPSEVLNVGDPVEATVLGVDSERRRISLSLDETKAGEAGWQAPGGTSDVPAAEVPEKTMGSFGALLQASLKKGQS</sequence>
<evidence type="ECO:0000313" key="6">
    <source>
        <dbReference type="EMBL" id="RKT44057.1"/>
    </source>
</evidence>
<dbReference type="RefSeq" id="WP_120796555.1">
    <property type="nucleotide sequence ID" value="NZ_RBXL01000001.1"/>
</dbReference>
<evidence type="ECO:0000259" key="5">
    <source>
        <dbReference type="PROSITE" id="PS50126"/>
    </source>
</evidence>
<organism evidence="6 7">
    <name type="scientific">Thiocapsa rosea</name>
    <dbReference type="NCBI Taxonomy" id="69360"/>
    <lineage>
        <taxon>Bacteria</taxon>
        <taxon>Pseudomonadati</taxon>
        <taxon>Pseudomonadota</taxon>
        <taxon>Gammaproteobacteria</taxon>
        <taxon>Chromatiales</taxon>
        <taxon>Chromatiaceae</taxon>
        <taxon>Thiocapsa</taxon>
    </lineage>
</organism>
<dbReference type="Pfam" id="PF00575">
    <property type="entry name" value="S1"/>
    <property type="match status" value="4"/>
</dbReference>
<dbReference type="SMART" id="SM00316">
    <property type="entry name" value="S1"/>
    <property type="match status" value="4"/>
</dbReference>
<dbReference type="CDD" id="cd05688">
    <property type="entry name" value="S1_RPS1_repeat_ec3"/>
    <property type="match status" value="2"/>
</dbReference>
<name>A0A495V6S6_9GAMM</name>
<protein>
    <submittedName>
        <fullName evidence="6">SSU ribosomal protein S1P</fullName>
    </submittedName>
</protein>
<comment type="function">
    <text evidence="4">Binds mRNA; thus facilitating recognition of the initiation point. It is needed to translate mRNA with a short Shine-Dalgarno (SD) purine-rich sequence.</text>
</comment>
<keyword evidence="7" id="KW-1185">Reference proteome</keyword>
<dbReference type="AlphaFoldDB" id="A0A495V6S6"/>
<dbReference type="PANTHER" id="PTHR10724">
    <property type="entry name" value="30S RIBOSOMAL PROTEIN S1"/>
    <property type="match status" value="1"/>
</dbReference>
<dbReference type="CDD" id="cd04465">
    <property type="entry name" value="S1_RPS1_repeat_ec2_hs2"/>
    <property type="match status" value="1"/>
</dbReference>
<dbReference type="GO" id="GO:0003735">
    <property type="term" value="F:structural constituent of ribosome"/>
    <property type="evidence" value="ECO:0007669"/>
    <property type="project" value="TreeGrafter"/>
</dbReference>
<evidence type="ECO:0000256" key="4">
    <source>
        <dbReference type="ARBA" id="ARBA00025604"/>
    </source>
</evidence>
<dbReference type="InterPro" id="IPR050437">
    <property type="entry name" value="Ribos_protein_bS1-like"/>
</dbReference>
<gene>
    <name evidence="6" type="ORF">BDD21_1429</name>
</gene>
<feature type="domain" description="S1 motif" evidence="5">
    <location>
        <begin position="112"/>
        <end position="179"/>
    </location>
</feature>
<dbReference type="EMBL" id="RBXL01000001">
    <property type="protein sequence ID" value="RKT44057.1"/>
    <property type="molecule type" value="Genomic_DNA"/>
</dbReference>
<keyword evidence="3" id="KW-0687">Ribonucleoprotein</keyword>
<proteinExistence type="inferred from homology"/>
<dbReference type="Proteomes" id="UP000274556">
    <property type="component" value="Unassembled WGS sequence"/>
</dbReference>
<dbReference type="PANTHER" id="PTHR10724:SF7">
    <property type="entry name" value="SMALL RIBOSOMAL SUBUNIT PROTEIN BS1C"/>
    <property type="match status" value="1"/>
</dbReference>
<evidence type="ECO:0000256" key="3">
    <source>
        <dbReference type="ARBA" id="ARBA00023274"/>
    </source>
</evidence>
<feature type="domain" description="S1 motif" evidence="5">
    <location>
        <begin position="28"/>
        <end position="94"/>
    </location>
</feature>
<dbReference type="InterPro" id="IPR012340">
    <property type="entry name" value="NA-bd_OB-fold"/>
</dbReference>
<dbReference type="InterPro" id="IPR035104">
    <property type="entry name" value="Ribosomal_protein_S1-like"/>
</dbReference>
<dbReference type="Gene3D" id="2.40.50.140">
    <property type="entry name" value="Nucleic acid-binding proteins"/>
    <property type="match status" value="4"/>
</dbReference>
<evidence type="ECO:0000313" key="7">
    <source>
        <dbReference type="Proteomes" id="UP000274556"/>
    </source>
</evidence>
<feature type="domain" description="S1 motif" evidence="5">
    <location>
        <begin position="200"/>
        <end position="273"/>
    </location>
</feature>
<dbReference type="InterPro" id="IPR003029">
    <property type="entry name" value="S1_domain"/>
</dbReference>
<dbReference type="PROSITE" id="PS50126">
    <property type="entry name" value="S1"/>
    <property type="match status" value="4"/>
</dbReference>
<dbReference type="OrthoDB" id="9804077at2"/>
<evidence type="ECO:0000256" key="1">
    <source>
        <dbReference type="ARBA" id="ARBA00006767"/>
    </source>
</evidence>
<evidence type="ECO:0000256" key="2">
    <source>
        <dbReference type="ARBA" id="ARBA00022980"/>
    </source>
</evidence>
<feature type="domain" description="S1 motif" evidence="5">
    <location>
        <begin position="290"/>
        <end position="360"/>
    </location>
</feature>
<dbReference type="FunFam" id="2.40.50.140:FF:000103">
    <property type="entry name" value="protein RRP5 homolog"/>
    <property type="match status" value="1"/>
</dbReference>
<comment type="similarity">
    <text evidence="1">Belongs to the bacterial ribosomal protein bS1 family.</text>
</comment>
<dbReference type="GO" id="GO:0022627">
    <property type="term" value="C:cytosolic small ribosomal subunit"/>
    <property type="evidence" value="ECO:0007669"/>
    <property type="project" value="TreeGrafter"/>
</dbReference>
<reference evidence="6 7" key="1">
    <citation type="submission" date="2018-10" db="EMBL/GenBank/DDBJ databases">
        <title>Genomic Encyclopedia of Archaeal and Bacterial Type Strains, Phase II (KMG-II): from individual species to whole genera.</title>
        <authorList>
            <person name="Goeker M."/>
        </authorList>
    </citation>
    <scope>NUCLEOTIDE SEQUENCE [LARGE SCALE GENOMIC DNA]</scope>
    <source>
        <strain evidence="6 7">DSM 235</strain>
    </source>
</reference>
<dbReference type="PRINTS" id="PR00681">
    <property type="entry name" value="RIBOSOMALS1"/>
</dbReference>
<dbReference type="GO" id="GO:0006412">
    <property type="term" value="P:translation"/>
    <property type="evidence" value="ECO:0007669"/>
    <property type="project" value="TreeGrafter"/>
</dbReference>
<accession>A0A495V6S6</accession>
<dbReference type="SUPFAM" id="SSF50249">
    <property type="entry name" value="Nucleic acid-binding proteins"/>
    <property type="match status" value="4"/>
</dbReference>
<keyword evidence="2 6" id="KW-0689">Ribosomal protein</keyword>
<comment type="caution">
    <text evidence="6">The sequence shown here is derived from an EMBL/GenBank/DDBJ whole genome shotgun (WGS) entry which is preliminary data.</text>
</comment>
<dbReference type="GO" id="GO:0003729">
    <property type="term" value="F:mRNA binding"/>
    <property type="evidence" value="ECO:0007669"/>
    <property type="project" value="TreeGrafter"/>
</dbReference>